<keyword evidence="3" id="KW-1185">Reference proteome</keyword>
<dbReference type="InterPro" id="IPR029058">
    <property type="entry name" value="AB_hydrolase_fold"/>
</dbReference>
<dbReference type="InParanoid" id="A0A2J6T382"/>
<reference evidence="2 3" key="1">
    <citation type="submission" date="2016-04" db="EMBL/GenBank/DDBJ databases">
        <title>A degradative enzymes factory behind the ericoid mycorrhizal symbiosis.</title>
        <authorList>
            <consortium name="DOE Joint Genome Institute"/>
            <person name="Martino E."/>
            <person name="Morin E."/>
            <person name="Grelet G."/>
            <person name="Kuo A."/>
            <person name="Kohler A."/>
            <person name="Daghino S."/>
            <person name="Barry K."/>
            <person name="Choi C."/>
            <person name="Cichocki N."/>
            <person name="Clum A."/>
            <person name="Copeland A."/>
            <person name="Hainaut M."/>
            <person name="Haridas S."/>
            <person name="Labutti K."/>
            <person name="Lindquist E."/>
            <person name="Lipzen A."/>
            <person name="Khouja H.-R."/>
            <person name="Murat C."/>
            <person name="Ohm R."/>
            <person name="Olson A."/>
            <person name="Spatafora J."/>
            <person name="Veneault-Fourrey C."/>
            <person name="Henrissat B."/>
            <person name="Grigoriev I."/>
            <person name="Martin F."/>
            <person name="Perotto S."/>
        </authorList>
    </citation>
    <scope>NUCLEOTIDE SEQUENCE [LARGE SCALE GENOMIC DNA]</scope>
    <source>
        <strain evidence="2 3">E</strain>
    </source>
</reference>
<dbReference type="OrthoDB" id="408373at2759"/>
<evidence type="ECO:0000313" key="2">
    <source>
        <dbReference type="EMBL" id="PMD57501.1"/>
    </source>
</evidence>
<dbReference type="Gene3D" id="3.40.50.1820">
    <property type="entry name" value="alpha/beta hydrolase"/>
    <property type="match status" value="1"/>
</dbReference>
<evidence type="ECO:0000259" key="1">
    <source>
        <dbReference type="Pfam" id="PF12697"/>
    </source>
</evidence>
<sequence length="285" mass="32062">MEHSDFRALEGNIMAAPAVRKSVQSADNTSIDYWEYRSRGSIPSKAPKPGLLILHDGFDSSSTYKDMALALWTSFDVYVPDRRGRGYSGPYRPNSNLQTEINDLKALLGKTGAQNILGVGSGAVIALHAALQVAATTNFLIRKIAAFEPATIPGGVEEFREQRDILEQQVDGSNVTDPRALETAMNITQTGSLKQQERRSIVPRWLSKRWSDWRSKQWAEDTLQKDESRKGTTYSLGRLLGPLKGEIRSWEEISRRFEALFRLNQLNVEIFLRVVVRVPITSRKI</sequence>
<evidence type="ECO:0000313" key="3">
    <source>
        <dbReference type="Proteomes" id="UP000235371"/>
    </source>
</evidence>
<name>A0A2J6T382_9HELO</name>
<dbReference type="GeneID" id="36579708"/>
<protein>
    <recommendedName>
        <fullName evidence="1">AB hydrolase-1 domain-containing protein</fullName>
    </recommendedName>
</protein>
<dbReference type="Proteomes" id="UP000235371">
    <property type="component" value="Unassembled WGS sequence"/>
</dbReference>
<gene>
    <name evidence="2" type="ORF">K444DRAFT_28712</name>
</gene>
<organism evidence="2 3">
    <name type="scientific">Hyaloscypha bicolor E</name>
    <dbReference type="NCBI Taxonomy" id="1095630"/>
    <lineage>
        <taxon>Eukaryota</taxon>
        <taxon>Fungi</taxon>
        <taxon>Dikarya</taxon>
        <taxon>Ascomycota</taxon>
        <taxon>Pezizomycotina</taxon>
        <taxon>Leotiomycetes</taxon>
        <taxon>Helotiales</taxon>
        <taxon>Hyaloscyphaceae</taxon>
        <taxon>Hyaloscypha</taxon>
        <taxon>Hyaloscypha bicolor</taxon>
    </lineage>
</organism>
<feature type="domain" description="AB hydrolase-1" evidence="1">
    <location>
        <begin position="51"/>
        <end position="223"/>
    </location>
</feature>
<accession>A0A2J6T382</accession>
<proteinExistence type="predicted"/>
<dbReference type="Pfam" id="PF12697">
    <property type="entry name" value="Abhydrolase_6"/>
    <property type="match status" value="1"/>
</dbReference>
<dbReference type="RefSeq" id="XP_024734405.1">
    <property type="nucleotide sequence ID" value="XM_024871626.1"/>
</dbReference>
<dbReference type="SUPFAM" id="SSF53474">
    <property type="entry name" value="alpha/beta-Hydrolases"/>
    <property type="match status" value="1"/>
</dbReference>
<dbReference type="InterPro" id="IPR000073">
    <property type="entry name" value="AB_hydrolase_1"/>
</dbReference>
<dbReference type="AlphaFoldDB" id="A0A2J6T382"/>
<dbReference type="EMBL" id="KZ613846">
    <property type="protein sequence ID" value="PMD57501.1"/>
    <property type="molecule type" value="Genomic_DNA"/>
</dbReference>